<dbReference type="SUPFAM" id="SSF56300">
    <property type="entry name" value="Metallo-dependent phosphatases"/>
    <property type="match status" value="1"/>
</dbReference>
<sequence length="423" mass="45534">MMLSTEKCRIPLVISTFFLSMVTGCFQESSDITTGQRRVSRADIPESDLVVQVNSGAVRETSSTSIRARSSAPSARVTLSTGPEATGDFLVEVFNLHPSSQPRILGVQGVSRTQNSACADDSALIVCAEARDSLGSPCAGSEDCAEGTTCIASSCEATERLNTCDQMNTVATESSTEFAITLPLSPCTSTIVEFAPEQTPTQAKFVVIGSTSSLGKLESALSAALDHDADFAVLLGENLDSADQSAVDGLEIRLNRTPIPVVFVASANANIIDEGDYALRLLGPHDFIFPWGPARFVTFFTGNHTVDELGLTRLDTFLRSYRRDTDSSPPVFSFTHTPPIDPNGVRNLGFTHRTQGARVLSLFNRYGANALFAGRINASDRTNFADLDLWITSAYDSVLENRREILLVSVDADGTYSIEPQTF</sequence>
<dbReference type="PROSITE" id="PS51257">
    <property type="entry name" value="PROKAR_LIPOPROTEIN"/>
    <property type="match status" value="1"/>
</dbReference>
<dbReference type="KEGG" id="bbae:FRD01_07845"/>
<dbReference type="RefSeq" id="WP_146958841.1">
    <property type="nucleotide sequence ID" value="NZ_CP042467.1"/>
</dbReference>
<evidence type="ECO:0000313" key="1">
    <source>
        <dbReference type="EMBL" id="QED27156.1"/>
    </source>
</evidence>
<gene>
    <name evidence="1" type="ORF">FRD01_07845</name>
</gene>
<dbReference type="Proteomes" id="UP000321595">
    <property type="component" value="Chromosome"/>
</dbReference>
<proteinExistence type="predicted"/>
<protein>
    <submittedName>
        <fullName evidence="1">Uncharacterized protein</fullName>
    </submittedName>
</protein>
<evidence type="ECO:0000313" key="2">
    <source>
        <dbReference type="Proteomes" id="UP000321595"/>
    </source>
</evidence>
<keyword evidence="2" id="KW-1185">Reference proteome</keyword>
<dbReference type="EMBL" id="CP042467">
    <property type="protein sequence ID" value="QED27156.1"/>
    <property type="molecule type" value="Genomic_DNA"/>
</dbReference>
<dbReference type="InterPro" id="IPR029052">
    <property type="entry name" value="Metallo-depent_PP-like"/>
</dbReference>
<accession>A0A5B8XU13</accession>
<dbReference type="AlphaFoldDB" id="A0A5B8XU13"/>
<name>A0A5B8XU13_9DELT</name>
<organism evidence="1 2">
    <name type="scientific">Microvenator marinus</name>
    <dbReference type="NCBI Taxonomy" id="2600177"/>
    <lineage>
        <taxon>Bacteria</taxon>
        <taxon>Deltaproteobacteria</taxon>
        <taxon>Bradymonadales</taxon>
        <taxon>Microvenatoraceae</taxon>
        <taxon>Microvenator</taxon>
    </lineage>
</organism>
<dbReference type="OrthoDB" id="5395064at2"/>
<reference evidence="1 2" key="1">
    <citation type="submission" date="2019-08" db="EMBL/GenBank/DDBJ databases">
        <authorList>
            <person name="Liang Q."/>
        </authorList>
    </citation>
    <scope>NUCLEOTIDE SEQUENCE [LARGE SCALE GENOMIC DNA]</scope>
    <source>
        <strain evidence="1 2">V1718</strain>
    </source>
</reference>